<dbReference type="InterPro" id="IPR020846">
    <property type="entry name" value="MFS_dom"/>
</dbReference>
<feature type="transmembrane region" description="Helical" evidence="6">
    <location>
        <begin position="219"/>
        <end position="241"/>
    </location>
</feature>
<feature type="transmembrane region" description="Helical" evidence="6">
    <location>
        <begin position="423"/>
        <end position="444"/>
    </location>
</feature>
<proteinExistence type="inferred from homology"/>
<feature type="domain" description="Major facilitator superfamily (MFS) profile" evidence="7">
    <location>
        <begin position="75"/>
        <end position="520"/>
    </location>
</feature>
<reference evidence="8 9" key="1">
    <citation type="journal article" date="2016" name="PLoS Pathog.">
        <title>Biosynthesis of antibiotic leucinostatins in bio-control fungus Purpureocillium lilacinum and their inhibition on phytophthora revealed by genome mining.</title>
        <authorList>
            <person name="Wang G."/>
            <person name="Liu Z."/>
            <person name="Lin R."/>
            <person name="Li E."/>
            <person name="Mao Z."/>
            <person name="Ling J."/>
            <person name="Yang Y."/>
            <person name="Yin W.B."/>
            <person name="Xie B."/>
        </authorList>
    </citation>
    <scope>NUCLEOTIDE SEQUENCE [LARGE SCALE GENOMIC DNA]</scope>
    <source>
        <strain evidence="8">170</strain>
    </source>
</reference>
<comment type="caution">
    <text evidence="8">The sequence shown here is derived from an EMBL/GenBank/DDBJ whole genome shotgun (WGS) entry which is preliminary data.</text>
</comment>
<dbReference type="GO" id="GO:0016020">
    <property type="term" value="C:membrane"/>
    <property type="evidence" value="ECO:0007669"/>
    <property type="project" value="UniProtKB-SubCell"/>
</dbReference>
<evidence type="ECO:0000256" key="6">
    <source>
        <dbReference type="SAM" id="Phobius"/>
    </source>
</evidence>
<dbReference type="InterPro" id="IPR005828">
    <property type="entry name" value="MFS_sugar_transport-like"/>
</dbReference>
<name>A0A179F071_METCM</name>
<dbReference type="KEGG" id="pchm:VFPPC_11007"/>
<feature type="transmembrane region" description="Helical" evidence="6">
    <location>
        <begin position="498"/>
        <end position="516"/>
    </location>
</feature>
<comment type="subcellular location">
    <subcellularLocation>
        <location evidence="1">Membrane</location>
        <topology evidence="1">Multi-pass membrane protein</topology>
    </subcellularLocation>
</comment>
<keyword evidence="3 6" id="KW-0812">Transmembrane</keyword>
<dbReference type="EMBL" id="LSBJ02000013">
    <property type="protein sequence ID" value="OAQ58821.1"/>
    <property type="molecule type" value="Genomic_DNA"/>
</dbReference>
<dbReference type="GO" id="GO:0005351">
    <property type="term" value="F:carbohydrate:proton symporter activity"/>
    <property type="evidence" value="ECO:0007669"/>
    <property type="project" value="TreeGrafter"/>
</dbReference>
<evidence type="ECO:0000256" key="3">
    <source>
        <dbReference type="ARBA" id="ARBA00022692"/>
    </source>
</evidence>
<dbReference type="OrthoDB" id="6612291at2759"/>
<gene>
    <name evidence="8" type="ORF">VFPPC_11007</name>
</gene>
<dbReference type="AlphaFoldDB" id="A0A179F071"/>
<dbReference type="SUPFAM" id="SSF103473">
    <property type="entry name" value="MFS general substrate transporter"/>
    <property type="match status" value="1"/>
</dbReference>
<dbReference type="Pfam" id="PF00083">
    <property type="entry name" value="Sugar_tr"/>
    <property type="match status" value="1"/>
</dbReference>
<evidence type="ECO:0000256" key="5">
    <source>
        <dbReference type="ARBA" id="ARBA00023136"/>
    </source>
</evidence>
<accession>A0A179F071</accession>
<feature type="transmembrane region" description="Helical" evidence="6">
    <location>
        <begin position="335"/>
        <end position="357"/>
    </location>
</feature>
<protein>
    <submittedName>
        <fullName evidence="8">Proton myo-inositol cotransporter protein</fullName>
    </submittedName>
</protein>
<dbReference type="RefSeq" id="XP_018136918.1">
    <property type="nucleotide sequence ID" value="XM_018289288.1"/>
</dbReference>
<dbReference type="Gene3D" id="1.20.1250.20">
    <property type="entry name" value="MFS general substrate transporter like domains"/>
    <property type="match status" value="1"/>
</dbReference>
<dbReference type="PANTHER" id="PTHR48022">
    <property type="entry name" value="PLASTIDIC GLUCOSE TRANSPORTER 4"/>
    <property type="match status" value="1"/>
</dbReference>
<dbReference type="PROSITE" id="PS50850">
    <property type="entry name" value="MFS"/>
    <property type="match status" value="1"/>
</dbReference>
<organism evidence="8 9">
    <name type="scientific">Pochonia chlamydosporia 170</name>
    <dbReference type="NCBI Taxonomy" id="1380566"/>
    <lineage>
        <taxon>Eukaryota</taxon>
        <taxon>Fungi</taxon>
        <taxon>Dikarya</taxon>
        <taxon>Ascomycota</taxon>
        <taxon>Pezizomycotina</taxon>
        <taxon>Sordariomycetes</taxon>
        <taxon>Hypocreomycetidae</taxon>
        <taxon>Hypocreales</taxon>
        <taxon>Clavicipitaceae</taxon>
        <taxon>Pochonia</taxon>
    </lineage>
</organism>
<comment type="similarity">
    <text evidence="2">Belongs to the major facilitator superfamily. Sugar transporter (TC 2.A.1.1) family.</text>
</comment>
<dbReference type="InterPro" id="IPR036259">
    <property type="entry name" value="MFS_trans_sf"/>
</dbReference>
<sequence>MDQPESQQNTADFDKAARASHIELAPTSSSSAAANVRQEAIISPNAKDAMPPTSEDEANMPLWTAMRQYPKIVWCFASLTIISVGWGFDLVLIGSITAVRPFQKDYGQYYEDKWIIPALWLSLWSASTPIGMVIGSIWGGLLQDRIGRRWTLMAGSFISAIAVAIIFCSYLPESIEGRRTSFFIGKIIQGTSGGMLKSTAITYISETSPVSIRAPAMGLFPMGNLLGQLIGAIVVFFINNIESHTGYLGAFGAQWLLAVAPFILACVIPESPAYLESKDKREDASRAAYRLFAPKTDPLVVLAQLRETLAEERAILGNASYITCFRGRNTRRTMLIIMVNFFPSMFGLELLSKSSYFIQTVGMPSSQSLIFLIAGIVAGCIGNLIGMYILSRVGRRVATLSSLGVTAVLWVGMGISGSWTGPAVYFFACGIMTAVIVVCSLGVWPAVYAISGETSSLQLRAKTQAIGQVVQQASSVVMQFVLPFIFNPDSGDLGVRTGFVFAGTCVIAFALTWFFLPEMKGRSTLELDQMFNLDLPAKEFKKWRREHEE</sequence>
<feature type="transmembrane region" description="Helical" evidence="6">
    <location>
        <begin position="369"/>
        <end position="390"/>
    </location>
</feature>
<evidence type="ECO:0000313" key="8">
    <source>
        <dbReference type="EMBL" id="OAQ58821.1"/>
    </source>
</evidence>
<keyword evidence="9" id="KW-1185">Reference proteome</keyword>
<feature type="transmembrane region" description="Helical" evidence="6">
    <location>
        <begin position="247"/>
        <end position="268"/>
    </location>
</feature>
<feature type="transmembrane region" description="Helical" evidence="6">
    <location>
        <begin position="465"/>
        <end position="486"/>
    </location>
</feature>
<feature type="transmembrane region" description="Helical" evidence="6">
    <location>
        <begin position="397"/>
        <end position="417"/>
    </location>
</feature>
<dbReference type="Proteomes" id="UP000078397">
    <property type="component" value="Unassembled WGS sequence"/>
</dbReference>
<evidence type="ECO:0000256" key="2">
    <source>
        <dbReference type="ARBA" id="ARBA00010992"/>
    </source>
</evidence>
<evidence type="ECO:0000256" key="4">
    <source>
        <dbReference type="ARBA" id="ARBA00022989"/>
    </source>
</evidence>
<dbReference type="GeneID" id="28853282"/>
<dbReference type="InterPro" id="IPR050360">
    <property type="entry name" value="MFS_Sugar_Transporters"/>
</dbReference>
<keyword evidence="4 6" id="KW-1133">Transmembrane helix</keyword>
<evidence type="ECO:0000256" key="1">
    <source>
        <dbReference type="ARBA" id="ARBA00004141"/>
    </source>
</evidence>
<feature type="transmembrane region" description="Helical" evidence="6">
    <location>
        <begin position="114"/>
        <end position="138"/>
    </location>
</feature>
<evidence type="ECO:0000259" key="7">
    <source>
        <dbReference type="PROSITE" id="PS50850"/>
    </source>
</evidence>
<keyword evidence="5 6" id="KW-0472">Membrane</keyword>
<dbReference type="PANTHER" id="PTHR48022:SF41">
    <property type="entry name" value="MAJOR FACILITATOR SUPERFAMILY (MFS) PROFILE DOMAIN-CONTAINING PROTEIN"/>
    <property type="match status" value="1"/>
</dbReference>
<feature type="transmembrane region" description="Helical" evidence="6">
    <location>
        <begin position="150"/>
        <end position="171"/>
    </location>
</feature>
<feature type="transmembrane region" description="Helical" evidence="6">
    <location>
        <begin position="71"/>
        <end position="93"/>
    </location>
</feature>
<evidence type="ECO:0000313" key="9">
    <source>
        <dbReference type="Proteomes" id="UP000078397"/>
    </source>
</evidence>